<dbReference type="GO" id="GO:0008033">
    <property type="term" value="P:tRNA processing"/>
    <property type="evidence" value="ECO:0007669"/>
    <property type="project" value="UniProtKB-KW"/>
</dbReference>
<evidence type="ECO:0000259" key="17">
    <source>
        <dbReference type="PROSITE" id="PS50142"/>
    </source>
</evidence>
<keyword evidence="12" id="KW-0255">Endonuclease</keyword>
<dbReference type="PROSITE" id="PS50142">
    <property type="entry name" value="RNASE_3_2"/>
    <property type="match status" value="1"/>
</dbReference>
<dbReference type="GO" id="GO:0005737">
    <property type="term" value="C:cytoplasm"/>
    <property type="evidence" value="ECO:0007669"/>
    <property type="project" value="UniProtKB-SubCell"/>
</dbReference>
<keyword evidence="6" id="KW-0963">Cytoplasm</keyword>
<evidence type="ECO:0000256" key="6">
    <source>
        <dbReference type="ARBA" id="ARBA00022490"/>
    </source>
</evidence>
<dbReference type="EMBL" id="UOFQ01000058">
    <property type="protein sequence ID" value="VAW87105.1"/>
    <property type="molecule type" value="Genomic_DNA"/>
</dbReference>
<dbReference type="FunFam" id="3.30.160.20:FF:000003">
    <property type="entry name" value="Ribonuclease 3"/>
    <property type="match status" value="1"/>
</dbReference>
<evidence type="ECO:0000256" key="10">
    <source>
        <dbReference type="ARBA" id="ARBA00022722"/>
    </source>
</evidence>
<keyword evidence="8" id="KW-0507">mRNA processing</keyword>
<comment type="subcellular location">
    <subcellularLocation>
        <location evidence="2">Cytoplasm</location>
    </subcellularLocation>
</comment>
<dbReference type="PANTHER" id="PTHR11207:SF0">
    <property type="entry name" value="RIBONUCLEASE 3"/>
    <property type="match status" value="1"/>
</dbReference>
<dbReference type="InterPro" id="IPR036389">
    <property type="entry name" value="RNase_III_sf"/>
</dbReference>
<dbReference type="GO" id="GO:0046872">
    <property type="term" value="F:metal ion binding"/>
    <property type="evidence" value="ECO:0007669"/>
    <property type="project" value="UniProtKB-KW"/>
</dbReference>
<evidence type="ECO:0000256" key="1">
    <source>
        <dbReference type="ARBA" id="ARBA00000109"/>
    </source>
</evidence>
<keyword evidence="15" id="KW-0694">RNA-binding</keyword>
<evidence type="ECO:0000256" key="7">
    <source>
        <dbReference type="ARBA" id="ARBA00022552"/>
    </source>
</evidence>
<comment type="similarity">
    <text evidence="3">Belongs to the ribonuclease III family.</text>
</comment>
<evidence type="ECO:0000256" key="9">
    <source>
        <dbReference type="ARBA" id="ARBA00022694"/>
    </source>
</evidence>
<keyword evidence="14" id="KW-0460">Magnesium</keyword>
<keyword evidence="13 18" id="KW-0378">Hydrolase</keyword>
<evidence type="ECO:0000256" key="13">
    <source>
        <dbReference type="ARBA" id="ARBA00022801"/>
    </source>
</evidence>
<reference evidence="18" key="1">
    <citation type="submission" date="2018-06" db="EMBL/GenBank/DDBJ databases">
        <authorList>
            <person name="Zhirakovskaya E."/>
        </authorList>
    </citation>
    <scope>NUCLEOTIDE SEQUENCE</scope>
</reference>
<evidence type="ECO:0000256" key="5">
    <source>
        <dbReference type="ARBA" id="ARBA00012177"/>
    </source>
</evidence>
<dbReference type="NCBIfam" id="TIGR02191">
    <property type="entry name" value="RNaseIII"/>
    <property type="match status" value="1"/>
</dbReference>
<dbReference type="InterPro" id="IPR011907">
    <property type="entry name" value="RNase_III"/>
</dbReference>
<evidence type="ECO:0000259" key="16">
    <source>
        <dbReference type="PROSITE" id="PS50137"/>
    </source>
</evidence>
<dbReference type="GO" id="GO:0006364">
    <property type="term" value="P:rRNA processing"/>
    <property type="evidence" value="ECO:0007669"/>
    <property type="project" value="UniProtKB-KW"/>
</dbReference>
<evidence type="ECO:0000256" key="3">
    <source>
        <dbReference type="ARBA" id="ARBA00010183"/>
    </source>
</evidence>
<dbReference type="InterPro" id="IPR014720">
    <property type="entry name" value="dsRBD_dom"/>
</dbReference>
<comment type="catalytic activity">
    <reaction evidence="1">
        <text>Endonucleolytic cleavage to 5'-phosphomonoester.</text>
        <dbReference type="EC" id="3.1.26.3"/>
    </reaction>
</comment>
<accession>A0A3B0Z1B2</accession>
<keyword evidence="10" id="KW-0540">Nuclease</keyword>
<dbReference type="Gene3D" id="1.10.1520.10">
    <property type="entry name" value="Ribonuclease III domain"/>
    <property type="match status" value="1"/>
</dbReference>
<dbReference type="SUPFAM" id="SSF69065">
    <property type="entry name" value="RNase III domain-like"/>
    <property type="match status" value="1"/>
</dbReference>
<evidence type="ECO:0000313" key="18">
    <source>
        <dbReference type="EMBL" id="VAW87105.1"/>
    </source>
</evidence>
<comment type="subunit">
    <text evidence="4">Homodimer.</text>
</comment>
<dbReference type="PANTHER" id="PTHR11207">
    <property type="entry name" value="RIBONUCLEASE III"/>
    <property type="match status" value="1"/>
</dbReference>
<evidence type="ECO:0000256" key="4">
    <source>
        <dbReference type="ARBA" id="ARBA00011738"/>
    </source>
</evidence>
<name>A0A3B0Z1B2_9ZZZZ</name>
<evidence type="ECO:0000256" key="2">
    <source>
        <dbReference type="ARBA" id="ARBA00004496"/>
    </source>
</evidence>
<dbReference type="Gene3D" id="3.30.160.20">
    <property type="match status" value="1"/>
</dbReference>
<dbReference type="PROSITE" id="PS50137">
    <property type="entry name" value="DS_RBD"/>
    <property type="match status" value="1"/>
</dbReference>
<dbReference type="CDD" id="cd10845">
    <property type="entry name" value="DSRM_RNAse_III_family"/>
    <property type="match status" value="1"/>
</dbReference>
<dbReference type="AlphaFoldDB" id="A0A3B0Z1B2"/>
<dbReference type="Pfam" id="PF00035">
    <property type="entry name" value="dsrm"/>
    <property type="match status" value="1"/>
</dbReference>
<evidence type="ECO:0000256" key="15">
    <source>
        <dbReference type="ARBA" id="ARBA00022884"/>
    </source>
</evidence>
<feature type="domain" description="RNase III" evidence="17">
    <location>
        <begin position="7"/>
        <end position="129"/>
    </location>
</feature>
<dbReference type="GO" id="GO:0003725">
    <property type="term" value="F:double-stranded RNA binding"/>
    <property type="evidence" value="ECO:0007669"/>
    <property type="project" value="TreeGrafter"/>
</dbReference>
<dbReference type="EC" id="3.1.26.3" evidence="5"/>
<gene>
    <name evidence="18" type="ORF">MNBD_GAMMA17-1921</name>
</gene>
<proteinExistence type="inferred from homology"/>
<organism evidence="18">
    <name type="scientific">hydrothermal vent metagenome</name>
    <dbReference type="NCBI Taxonomy" id="652676"/>
    <lineage>
        <taxon>unclassified sequences</taxon>
        <taxon>metagenomes</taxon>
        <taxon>ecological metagenomes</taxon>
    </lineage>
</organism>
<dbReference type="GO" id="GO:0006397">
    <property type="term" value="P:mRNA processing"/>
    <property type="evidence" value="ECO:0007669"/>
    <property type="project" value="UniProtKB-KW"/>
</dbReference>
<dbReference type="GO" id="GO:0004525">
    <property type="term" value="F:ribonuclease III activity"/>
    <property type="evidence" value="ECO:0007669"/>
    <property type="project" value="UniProtKB-EC"/>
</dbReference>
<evidence type="ECO:0000256" key="14">
    <source>
        <dbReference type="ARBA" id="ARBA00022842"/>
    </source>
</evidence>
<keyword evidence="9" id="KW-0819">tRNA processing</keyword>
<sequence>MKSDHSIERAEQVIAHQFTQSHYLEMALTHRSVGSNNNERLEFLGDSILNFVIAEALYHQFPDVDEGKLSRLRASLVRGSTLAILARELNLGDFILLGPGELKSGGFRRESILAGTLEAIMGAVLQDGGFEAAKTFILDLYRSALEGVCADKELKDPKTRLQEYLQANKRLLPAYSIISIDGEGHSQHFTVNCEVDGVDEKIIGLGDSRRKAEQNAALNALELLNKNEE</sequence>
<dbReference type="FunFam" id="1.10.1520.10:FF:000001">
    <property type="entry name" value="Ribonuclease 3"/>
    <property type="match status" value="1"/>
</dbReference>
<dbReference type="PROSITE" id="PS00517">
    <property type="entry name" value="RNASE_3_1"/>
    <property type="match status" value="1"/>
</dbReference>
<dbReference type="GO" id="GO:0042802">
    <property type="term" value="F:identical protein binding"/>
    <property type="evidence" value="ECO:0007669"/>
    <property type="project" value="UniProtKB-ARBA"/>
</dbReference>
<dbReference type="SMART" id="SM00358">
    <property type="entry name" value="DSRM"/>
    <property type="match status" value="1"/>
</dbReference>
<dbReference type="Pfam" id="PF14622">
    <property type="entry name" value="Ribonucleas_3_3"/>
    <property type="match status" value="1"/>
</dbReference>
<dbReference type="SUPFAM" id="SSF54768">
    <property type="entry name" value="dsRNA-binding domain-like"/>
    <property type="match status" value="1"/>
</dbReference>
<evidence type="ECO:0000256" key="8">
    <source>
        <dbReference type="ARBA" id="ARBA00022664"/>
    </source>
</evidence>
<dbReference type="HAMAP" id="MF_00104">
    <property type="entry name" value="RNase_III"/>
    <property type="match status" value="1"/>
</dbReference>
<dbReference type="GO" id="GO:0010468">
    <property type="term" value="P:regulation of gene expression"/>
    <property type="evidence" value="ECO:0007669"/>
    <property type="project" value="TreeGrafter"/>
</dbReference>
<evidence type="ECO:0000256" key="11">
    <source>
        <dbReference type="ARBA" id="ARBA00022723"/>
    </source>
</evidence>
<dbReference type="InterPro" id="IPR000999">
    <property type="entry name" value="RNase_III_dom"/>
</dbReference>
<evidence type="ECO:0000256" key="12">
    <source>
        <dbReference type="ARBA" id="ARBA00022759"/>
    </source>
</evidence>
<protein>
    <recommendedName>
        <fullName evidence="5">ribonuclease III</fullName>
        <ecNumber evidence="5">3.1.26.3</ecNumber>
    </recommendedName>
</protein>
<feature type="domain" description="DRBM" evidence="16">
    <location>
        <begin position="156"/>
        <end position="226"/>
    </location>
</feature>
<dbReference type="SMART" id="SM00535">
    <property type="entry name" value="RIBOc"/>
    <property type="match status" value="1"/>
</dbReference>
<keyword evidence="7" id="KW-0698">rRNA processing</keyword>
<keyword evidence="11" id="KW-0479">Metal-binding</keyword>
<dbReference type="CDD" id="cd00593">
    <property type="entry name" value="RIBOc"/>
    <property type="match status" value="1"/>
</dbReference>